<dbReference type="OrthoDB" id="412018at2759"/>
<organism evidence="2 3">
    <name type="scientific">[Candida] arabinofermentans NRRL YB-2248</name>
    <dbReference type="NCBI Taxonomy" id="983967"/>
    <lineage>
        <taxon>Eukaryota</taxon>
        <taxon>Fungi</taxon>
        <taxon>Dikarya</taxon>
        <taxon>Ascomycota</taxon>
        <taxon>Saccharomycotina</taxon>
        <taxon>Pichiomycetes</taxon>
        <taxon>Pichiales</taxon>
        <taxon>Pichiaceae</taxon>
        <taxon>Ogataea</taxon>
        <taxon>Ogataea/Candida clade</taxon>
    </lineage>
</organism>
<dbReference type="EMBL" id="KV453858">
    <property type="protein sequence ID" value="ODV84264.1"/>
    <property type="molecule type" value="Genomic_DNA"/>
</dbReference>
<proteinExistence type="inferred from homology"/>
<dbReference type="PANTHER" id="PTHR28047">
    <property type="entry name" value="PROTEIN DCG1"/>
    <property type="match status" value="1"/>
</dbReference>
<reference evidence="3" key="1">
    <citation type="submission" date="2016-04" db="EMBL/GenBank/DDBJ databases">
        <title>Comparative genomics of biotechnologically important yeasts.</title>
        <authorList>
            <consortium name="DOE Joint Genome Institute"/>
            <person name="Riley R."/>
            <person name="Haridas S."/>
            <person name="Wolfe K.H."/>
            <person name="Lopes M.R."/>
            <person name="Hittinger C.T."/>
            <person name="Goker M."/>
            <person name="Salamov A."/>
            <person name="Wisecaver J."/>
            <person name="Long T.M."/>
            <person name="Aerts A.L."/>
            <person name="Barry K."/>
            <person name="Choi C."/>
            <person name="Clum A."/>
            <person name="Coughlan A.Y."/>
            <person name="Deshpande S."/>
            <person name="Douglass A.P."/>
            <person name="Hanson S.J."/>
            <person name="Klenk H.-P."/>
            <person name="Labutti K."/>
            <person name="Lapidus A."/>
            <person name="Lindquist E."/>
            <person name="Lipzen A."/>
            <person name="Meier-Kolthoff J.P."/>
            <person name="Ohm R.A."/>
            <person name="Otillar R.P."/>
            <person name="Pangilinan J."/>
            <person name="Peng Y."/>
            <person name="Rokas A."/>
            <person name="Rosa C.A."/>
            <person name="Scheuner C."/>
            <person name="Sibirny A.A."/>
            <person name="Slot J.C."/>
            <person name="Stielow J.B."/>
            <person name="Sun H."/>
            <person name="Kurtzman C.P."/>
            <person name="Blackwell M."/>
            <person name="Grigoriev I.V."/>
            <person name="Jeffries T.W."/>
        </authorList>
    </citation>
    <scope>NUCLEOTIDE SEQUENCE [LARGE SCALE GENOMIC DNA]</scope>
    <source>
        <strain evidence="3">NRRL YB-2248</strain>
    </source>
</reference>
<dbReference type="Pfam" id="PF01177">
    <property type="entry name" value="Asp_Glu_race"/>
    <property type="match status" value="1"/>
</dbReference>
<dbReference type="GO" id="GO:0047661">
    <property type="term" value="F:amino-acid racemase activity"/>
    <property type="evidence" value="ECO:0007669"/>
    <property type="project" value="InterPro"/>
</dbReference>
<dbReference type="Gene3D" id="3.40.50.12500">
    <property type="match status" value="1"/>
</dbReference>
<protein>
    <submittedName>
        <fullName evidence="2">Uncharacterized protein</fullName>
    </submittedName>
</protein>
<dbReference type="InterPro" id="IPR052186">
    <property type="entry name" value="Hydantoin_racemase-like"/>
</dbReference>
<dbReference type="STRING" id="983967.A0A1E4SXQ1"/>
<name>A0A1E4SXQ1_9ASCO</name>
<dbReference type="Proteomes" id="UP000094801">
    <property type="component" value="Unassembled WGS sequence"/>
</dbReference>
<comment type="similarity">
    <text evidence="1">Belongs to the HyuE racemase family.</text>
</comment>
<dbReference type="AlphaFoldDB" id="A0A1E4SXQ1"/>
<evidence type="ECO:0000256" key="1">
    <source>
        <dbReference type="ARBA" id="ARBA00038414"/>
    </source>
</evidence>
<dbReference type="InterPro" id="IPR015942">
    <property type="entry name" value="Asp/Glu/hydantoin_racemase"/>
</dbReference>
<evidence type="ECO:0000313" key="2">
    <source>
        <dbReference type="EMBL" id="ODV84264.1"/>
    </source>
</evidence>
<accession>A0A1E4SXQ1</accession>
<dbReference type="InterPro" id="IPR053714">
    <property type="entry name" value="Iso_Racemase_Enz_sf"/>
</dbReference>
<gene>
    <name evidence="2" type="ORF">CANARDRAFT_177131</name>
</gene>
<sequence>MELIGYKNSKVSKSLLVHYYTICRRYDDAFRIILESKLSIDRFPADLLCYHLLIREKTDQVYEILKHLYEIDRKQILSQQIINKWLHLAIHQKKIQLVEKFFFGYIYCPRVPVTELSGERLLKICLLAREKLHFNLMAKVVRFQIERMKAQQKPAETVQKFRRKMSLLKFDGLLEKLGPVRVIDSGIFHRFGLSERENITVADFSTLINGLASQFPNLSYKEGLILIEQMHGFHVTEEKYRYSRDLHPDHQLFRMIRSAKLKGEHSLLASIDMDTFFDQYPLAKSKQGVPKRQSTKYKARRPVTTKPFNVLPLNIILKVIQETTNDLNISIHLISYMVKRRRCQLDHDTLLYLFKIMMSNLSIDLKPDQRVYEFLIDHHMKSDDLGSLISIIESYVEKGYTISNELYEGLRMKSLGIESQLSKVVPGFTYSYFTGPPSSPPEINNTEDGLSSAKACMEKINENPEEYLNYDGYLICCFSDHPLVHQLSNIVNVPVMGIFQACVLYALNSANDDNKVAILTSSKSWETILDNSLLKFFNGSNTPHDLPSFFLPTLASDVDVLKLADPENYAKLQGKIQQLIDQNARIILLGCAGLSTLDAKFMKDYPGTKFIDSIKIGIQLLAANVRFNEYLQ</sequence>
<dbReference type="PANTHER" id="PTHR28047:SF5">
    <property type="entry name" value="PROTEIN DCG1"/>
    <property type="match status" value="1"/>
</dbReference>
<evidence type="ECO:0000313" key="3">
    <source>
        <dbReference type="Proteomes" id="UP000094801"/>
    </source>
</evidence>
<keyword evidence="3" id="KW-1185">Reference proteome</keyword>